<evidence type="ECO:0008006" key="3">
    <source>
        <dbReference type="Google" id="ProtNLM"/>
    </source>
</evidence>
<keyword evidence="2" id="KW-1185">Reference proteome</keyword>
<reference evidence="1 2" key="1">
    <citation type="submission" date="2020-08" db="EMBL/GenBank/DDBJ databases">
        <title>Genomic Encyclopedia of Type Strains, Phase IV (KMG-IV): sequencing the most valuable type-strain genomes for metagenomic binning, comparative biology and taxonomic classification.</title>
        <authorList>
            <person name="Goeker M."/>
        </authorList>
    </citation>
    <scope>NUCLEOTIDE SEQUENCE [LARGE SCALE GENOMIC DNA]</scope>
    <source>
        <strain evidence="1 2">DSM 45615</strain>
    </source>
</reference>
<evidence type="ECO:0000313" key="2">
    <source>
        <dbReference type="Proteomes" id="UP000578449"/>
    </source>
</evidence>
<gene>
    <name evidence="1" type="ORF">HNP84_006118</name>
</gene>
<dbReference type="AlphaFoldDB" id="A0A840PEV2"/>
<dbReference type="Gene3D" id="3.30.470.20">
    <property type="entry name" value="ATP-grasp fold, B domain"/>
    <property type="match status" value="1"/>
</dbReference>
<accession>A0A840PEV2</accession>
<dbReference type="SUPFAM" id="SSF56059">
    <property type="entry name" value="Glutathione synthetase ATP-binding domain-like"/>
    <property type="match status" value="1"/>
</dbReference>
<name>A0A840PEV2_9ACTN</name>
<dbReference type="Proteomes" id="UP000578449">
    <property type="component" value="Unassembled WGS sequence"/>
</dbReference>
<evidence type="ECO:0000313" key="1">
    <source>
        <dbReference type="EMBL" id="MBB5136371.1"/>
    </source>
</evidence>
<dbReference type="EMBL" id="JACHGN010000014">
    <property type="protein sequence ID" value="MBB5136371.1"/>
    <property type="molecule type" value="Genomic_DNA"/>
</dbReference>
<organism evidence="1 2">
    <name type="scientific">Thermocatellispora tengchongensis</name>
    <dbReference type="NCBI Taxonomy" id="1073253"/>
    <lineage>
        <taxon>Bacteria</taxon>
        <taxon>Bacillati</taxon>
        <taxon>Actinomycetota</taxon>
        <taxon>Actinomycetes</taxon>
        <taxon>Streptosporangiales</taxon>
        <taxon>Streptosporangiaceae</taxon>
        <taxon>Thermocatellispora</taxon>
    </lineage>
</organism>
<comment type="caution">
    <text evidence="1">The sequence shown here is derived from an EMBL/GenBank/DDBJ whole genome shotgun (WGS) entry which is preliminary data.</text>
</comment>
<sequence>MTPTVLILTGEDDTQARHVARTLGERGAVATLVDPYRLAGMARLSVTVRPAGSHRRRLAAAGVEIDLDTLASVWFRRPGPPLPVNGPVHAAEAIGAADGLGTIGALGAASVAGSVGAIGDLWDSLGCLTVPAAPVVTQRARRKLLQLLVAERIGMEVPATLITTDPDECLDFYQEHRGQIVTMVLDRPWTVPGGAEPPAPPIRAPDGPFLAQAHHSRKLSLRVIVVGERVFAAEIHMLGNNRGLRPHDLPDATAETCRLLIRRLGLCYGTIDLALTDEDRYIFLEVNPTGGYLLIEEATGLPITPAVCDLLLTTAPG</sequence>
<dbReference type="RefSeq" id="WP_185053268.1">
    <property type="nucleotide sequence ID" value="NZ_BAABIX010000011.1"/>
</dbReference>
<proteinExistence type="predicted"/>
<protein>
    <recommendedName>
        <fullName evidence="3">ATP-grasp domain-containing protein</fullName>
    </recommendedName>
</protein>